<dbReference type="Pfam" id="PF01381">
    <property type="entry name" value="HTH_3"/>
    <property type="match status" value="1"/>
</dbReference>
<dbReference type="Proteomes" id="UP000309117">
    <property type="component" value="Unassembled WGS sequence"/>
</dbReference>
<dbReference type="InterPro" id="IPR010982">
    <property type="entry name" value="Lambda_DNA-bd_dom_sf"/>
</dbReference>
<feature type="transmembrane region" description="Helical" evidence="2">
    <location>
        <begin position="118"/>
        <end position="137"/>
    </location>
</feature>
<dbReference type="CDD" id="cd00093">
    <property type="entry name" value="HTH_XRE"/>
    <property type="match status" value="1"/>
</dbReference>
<name>A0A4S2BB05_9LACO</name>
<dbReference type="PANTHER" id="PTHR46558">
    <property type="entry name" value="TRACRIPTIONAL REGULATORY PROTEIN-RELATED-RELATED"/>
    <property type="match status" value="1"/>
</dbReference>
<feature type="domain" description="HTH cro/C1-type" evidence="3">
    <location>
        <begin position="6"/>
        <end position="59"/>
    </location>
</feature>
<dbReference type="SUPFAM" id="SSF47413">
    <property type="entry name" value="lambda repressor-like DNA-binding domains"/>
    <property type="match status" value="1"/>
</dbReference>
<evidence type="ECO:0000256" key="1">
    <source>
        <dbReference type="ARBA" id="ARBA00023125"/>
    </source>
</evidence>
<dbReference type="GO" id="GO:0003677">
    <property type="term" value="F:DNA binding"/>
    <property type="evidence" value="ECO:0007669"/>
    <property type="project" value="UniProtKB-KW"/>
</dbReference>
<keyword evidence="2" id="KW-1133">Transmembrane helix</keyword>
<accession>A0A4S2BB05</accession>
<keyword evidence="2" id="KW-0812">Transmembrane</keyword>
<dbReference type="RefSeq" id="WP_004039701.1">
    <property type="nucleotide sequence ID" value="NZ_AQFR02000003.1"/>
</dbReference>
<dbReference type="EMBL" id="SRYV01000019">
    <property type="protein sequence ID" value="TGY11285.1"/>
    <property type="molecule type" value="Genomic_DNA"/>
</dbReference>
<evidence type="ECO:0000313" key="5">
    <source>
        <dbReference type="Proteomes" id="UP000309117"/>
    </source>
</evidence>
<reference evidence="4 5" key="1">
    <citation type="submission" date="2019-04" db="EMBL/GenBank/DDBJ databases">
        <title>Microbes associate with the intestines of laboratory mice.</title>
        <authorList>
            <person name="Navarre W."/>
            <person name="Wong E."/>
            <person name="Huang K."/>
            <person name="Tropini C."/>
            <person name="Ng K."/>
            <person name="Yu B."/>
        </authorList>
    </citation>
    <scope>NUCLEOTIDE SEQUENCE [LARGE SCALE GENOMIC DNA]</scope>
    <source>
        <strain evidence="4 5">NM61_E11</strain>
    </source>
</reference>
<proteinExistence type="predicted"/>
<dbReference type="PANTHER" id="PTHR46558:SF4">
    <property type="entry name" value="DNA-BIDING PHAGE PROTEIN"/>
    <property type="match status" value="1"/>
</dbReference>
<evidence type="ECO:0000259" key="3">
    <source>
        <dbReference type="PROSITE" id="PS50943"/>
    </source>
</evidence>
<dbReference type="PROSITE" id="PS50943">
    <property type="entry name" value="HTH_CROC1"/>
    <property type="match status" value="1"/>
</dbReference>
<gene>
    <name evidence="4" type="ORF">E5351_08945</name>
</gene>
<dbReference type="AlphaFoldDB" id="A0A4S2BB05"/>
<comment type="caution">
    <text evidence="4">The sequence shown here is derived from an EMBL/GenBank/DDBJ whole genome shotgun (WGS) entry which is preliminary data.</text>
</comment>
<dbReference type="Gene3D" id="1.10.260.40">
    <property type="entry name" value="lambda repressor-like DNA-binding domains"/>
    <property type="match status" value="1"/>
</dbReference>
<dbReference type="SMART" id="SM00530">
    <property type="entry name" value="HTH_XRE"/>
    <property type="match status" value="1"/>
</dbReference>
<sequence>MVETQVRKLRLEKGLSQEQLAEKAKVSVRTIQRLESGQDVSIETLNLVAGALSVEVKDLFTDQKTKKEEEKISHSNNQLQYQLEKRREEYQTIIKFYKATYVLLMFSSVMLVTNDIWAGINIDGMFATFWIFGWMIMNPLQKLIVMTIVDPKLDEKYPLTMNRLDKDHE</sequence>
<dbReference type="InterPro" id="IPR001387">
    <property type="entry name" value="Cro/C1-type_HTH"/>
</dbReference>
<protein>
    <submittedName>
        <fullName evidence="4">Helix-turn-helix domain-containing protein</fullName>
    </submittedName>
</protein>
<evidence type="ECO:0000256" key="2">
    <source>
        <dbReference type="SAM" id="Phobius"/>
    </source>
</evidence>
<evidence type="ECO:0000313" key="4">
    <source>
        <dbReference type="EMBL" id="TGY11285.1"/>
    </source>
</evidence>
<keyword evidence="2" id="KW-0472">Membrane</keyword>
<organism evidence="4 5">
    <name type="scientific">Lactobacillus intestinalis</name>
    <dbReference type="NCBI Taxonomy" id="151781"/>
    <lineage>
        <taxon>Bacteria</taxon>
        <taxon>Bacillati</taxon>
        <taxon>Bacillota</taxon>
        <taxon>Bacilli</taxon>
        <taxon>Lactobacillales</taxon>
        <taxon>Lactobacillaceae</taxon>
        <taxon>Lactobacillus</taxon>
    </lineage>
</organism>
<feature type="transmembrane region" description="Helical" evidence="2">
    <location>
        <begin position="96"/>
        <end position="112"/>
    </location>
</feature>
<keyword evidence="1" id="KW-0238">DNA-binding</keyword>